<evidence type="ECO:0000313" key="3">
    <source>
        <dbReference type="Proteomes" id="UP001595765"/>
    </source>
</evidence>
<dbReference type="PANTHER" id="PTHR33657:SF6">
    <property type="entry name" value="SECRETED PROTEIN"/>
    <property type="match status" value="1"/>
</dbReference>
<dbReference type="RefSeq" id="WP_386431156.1">
    <property type="nucleotide sequence ID" value="NZ_JBHSBB010000014.1"/>
</dbReference>
<keyword evidence="3" id="KW-1185">Reference proteome</keyword>
<proteinExistence type="predicted"/>
<dbReference type="Proteomes" id="UP001595765">
    <property type="component" value="Unassembled WGS sequence"/>
</dbReference>
<organism evidence="2 3">
    <name type="scientific">Streptomyces polygonati</name>
    <dbReference type="NCBI Taxonomy" id="1617087"/>
    <lineage>
        <taxon>Bacteria</taxon>
        <taxon>Bacillati</taxon>
        <taxon>Actinomycetota</taxon>
        <taxon>Actinomycetes</taxon>
        <taxon>Kitasatosporales</taxon>
        <taxon>Streptomycetaceae</taxon>
        <taxon>Streptomyces</taxon>
    </lineage>
</organism>
<gene>
    <name evidence="2" type="ORF">ACFO3J_20780</name>
</gene>
<feature type="chain" id="PRO_5047420899" evidence="1">
    <location>
        <begin position="45"/>
        <end position="280"/>
    </location>
</feature>
<evidence type="ECO:0000313" key="2">
    <source>
        <dbReference type="EMBL" id="MFC4033897.1"/>
    </source>
</evidence>
<keyword evidence="1" id="KW-0732">Signal</keyword>
<sequence>MRTSSVGQASRGSVRRRSRGLIRAGLLAAGTATALLAAPLTAQADVIGNLPAGAGGTEASFSPAYDYDGDGCFATSAEDIQGNLNPGLALGGAVNGHCHDMAQLTSSNTYARSECNNGWCAVMYDSYFEKDQSTNGVGEIAGGTNGHRHDIESVISWVNQSSNQVEYLSVSQHGNWKTYTRSQVRFENSHPKVVYQKDGGFTHDFRIANASDDAVENPTHQWFYPPLVDWNHWPQVDAPTNWLRDRLMAADFGSATFKIKDSAFVPELGRAKPLEIPFQP</sequence>
<dbReference type="Pfam" id="PF05630">
    <property type="entry name" value="NPP1"/>
    <property type="match status" value="1"/>
</dbReference>
<name>A0ABV8HRY4_9ACTN</name>
<evidence type="ECO:0000256" key="1">
    <source>
        <dbReference type="SAM" id="SignalP"/>
    </source>
</evidence>
<dbReference type="InterPro" id="IPR008701">
    <property type="entry name" value="NPP1"/>
</dbReference>
<comment type="caution">
    <text evidence="2">The sequence shown here is derived from an EMBL/GenBank/DDBJ whole genome shotgun (WGS) entry which is preliminary data.</text>
</comment>
<protein>
    <submittedName>
        <fullName evidence="2">NPP1 family protein</fullName>
    </submittedName>
</protein>
<accession>A0ABV8HRY4</accession>
<dbReference type="PANTHER" id="PTHR33657">
    <property type="entry name" value="DOMAIN PROTEIN, PUTATIVE (AFU_ORTHOLOGUE AFUA_5G00600)-RELATED"/>
    <property type="match status" value="1"/>
</dbReference>
<feature type="signal peptide" evidence="1">
    <location>
        <begin position="1"/>
        <end position="44"/>
    </location>
</feature>
<dbReference type="EMBL" id="JBHSBB010000014">
    <property type="protein sequence ID" value="MFC4033897.1"/>
    <property type="molecule type" value="Genomic_DNA"/>
</dbReference>
<dbReference type="PIRSF" id="PIRSF029958">
    <property type="entry name" value="Necrosis-inducing_protein"/>
    <property type="match status" value="1"/>
</dbReference>
<reference evidence="3" key="1">
    <citation type="journal article" date="2019" name="Int. J. Syst. Evol. Microbiol.">
        <title>The Global Catalogue of Microorganisms (GCM) 10K type strain sequencing project: providing services to taxonomists for standard genome sequencing and annotation.</title>
        <authorList>
            <consortium name="The Broad Institute Genomics Platform"/>
            <consortium name="The Broad Institute Genome Sequencing Center for Infectious Disease"/>
            <person name="Wu L."/>
            <person name="Ma J."/>
        </authorList>
    </citation>
    <scope>NUCLEOTIDE SEQUENCE [LARGE SCALE GENOMIC DNA]</scope>
    <source>
        <strain evidence="3">CGMCC 4.7237</strain>
    </source>
</reference>